<dbReference type="SMART" id="SM00862">
    <property type="entry name" value="Trans_reg_C"/>
    <property type="match status" value="1"/>
</dbReference>
<dbReference type="RefSeq" id="WP_006940682.1">
    <property type="nucleotide sequence ID" value="NZ_GL538175.1"/>
</dbReference>
<dbReference type="PANTHER" id="PTHR48111">
    <property type="entry name" value="REGULATOR OF RPOS"/>
    <property type="match status" value="1"/>
</dbReference>
<dbReference type="eggNOG" id="COG0745">
    <property type="taxonomic scope" value="Bacteria"/>
</dbReference>
<organism evidence="10 11">
    <name type="scientific">Megasphaera micronuciformis F0359</name>
    <dbReference type="NCBI Taxonomy" id="706434"/>
    <lineage>
        <taxon>Bacteria</taxon>
        <taxon>Bacillati</taxon>
        <taxon>Bacillota</taxon>
        <taxon>Negativicutes</taxon>
        <taxon>Veillonellales</taxon>
        <taxon>Veillonellaceae</taxon>
        <taxon>Megasphaera</taxon>
    </lineage>
</organism>
<dbReference type="FunFam" id="1.10.10.10:FF:000005">
    <property type="entry name" value="Two-component system response regulator"/>
    <property type="match status" value="1"/>
</dbReference>
<protein>
    <submittedName>
        <fullName evidence="10">Response regulator receiver domain protein</fullName>
    </submittedName>
</protein>
<dbReference type="SUPFAM" id="SSF46894">
    <property type="entry name" value="C-terminal effector domain of the bipartite response regulators"/>
    <property type="match status" value="1"/>
</dbReference>
<dbReference type="Gene3D" id="3.40.50.2300">
    <property type="match status" value="1"/>
</dbReference>
<dbReference type="OrthoDB" id="25887at2"/>
<dbReference type="AlphaFoldDB" id="E2Z9B0"/>
<dbReference type="PANTHER" id="PTHR48111:SF22">
    <property type="entry name" value="REGULATOR OF RPOS"/>
    <property type="match status" value="1"/>
</dbReference>
<keyword evidence="11" id="KW-1185">Reference proteome</keyword>
<dbReference type="GO" id="GO:0000976">
    <property type="term" value="F:transcription cis-regulatory region binding"/>
    <property type="evidence" value="ECO:0007669"/>
    <property type="project" value="TreeGrafter"/>
</dbReference>
<dbReference type="InterPro" id="IPR016032">
    <property type="entry name" value="Sig_transdc_resp-reg_C-effctor"/>
</dbReference>
<reference evidence="10 11" key="1">
    <citation type="submission" date="2010-08" db="EMBL/GenBank/DDBJ databases">
        <authorList>
            <person name="Weinstock G."/>
            <person name="Sodergren E."/>
            <person name="Clifton S."/>
            <person name="Fulton L."/>
            <person name="Fulton B."/>
            <person name="Courtney L."/>
            <person name="Fronick C."/>
            <person name="Harrison M."/>
            <person name="Strong C."/>
            <person name="Farmer C."/>
            <person name="Delahaunty K."/>
            <person name="Markovic C."/>
            <person name="Hall O."/>
            <person name="Minx P."/>
            <person name="Tomlinson C."/>
            <person name="Mitreva M."/>
            <person name="Hou S."/>
            <person name="Chen J."/>
            <person name="Wollam A."/>
            <person name="Pepin K.H."/>
            <person name="Johnson M."/>
            <person name="Bhonagiri V."/>
            <person name="Zhang X."/>
            <person name="Suruliraj S."/>
            <person name="Warren W."/>
            <person name="Chinwalla A."/>
            <person name="Mardis E.R."/>
            <person name="Wilson R.K."/>
        </authorList>
    </citation>
    <scope>NUCLEOTIDE SEQUENCE [LARGE SCALE GENOMIC DNA]</scope>
    <source>
        <strain evidence="10 11">F0359</strain>
    </source>
</reference>
<keyword evidence="2" id="KW-0902">Two-component regulatory system</keyword>
<evidence type="ECO:0000256" key="3">
    <source>
        <dbReference type="ARBA" id="ARBA00023015"/>
    </source>
</evidence>
<dbReference type="STRING" id="706434.HMPREF9429_00008"/>
<dbReference type="Proteomes" id="UP000003195">
    <property type="component" value="Unassembled WGS sequence"/>
</dbReference>
<gene>
    <name evidence="10" type="ORF">HMPREF9429_00008</name>
</gene>
<dbReference type="Pfam" id="PF00072">
    <property type="entry name" value="Response_reg"/>
    <property type="match status" value="1"/>
</dbReference>
<feature type="domain" description="OmpR/PhoB-type" evidence="9">
    <location>
        <begin position="129"/>
        <end position="227"/>
    </location>
</feature>
<feature type="domain" description="Response regulatory" evidence="8">
    <location>
        <begin position="5"/>
        <end position="118"/>
    </location>
</feature>
<name>E2Z9B0_9FIRM</name>
<dbReference type="EMBL" id="AECS01000001">
    <property type="protein sequence ID" value="EFQ05089.1"/>
    <property type="molecule type" value="Genomic_DNA"/>
</dbReference>
<dbReference type="Pfam" id="PF00486">
    <property type="entry name" value="Trans_reg_C"/>
    <property type="match status" value="1"/>
</dbReference>
<dbReference type="SUPFAM" id="SSF52172">
    <property type="entry name" value="CheY-like"/>
    <property type="match status" value="1"/>
</dbReference>
<dbReference type="GO" id="GO:0006355">
    <property type="term" value="P:regulation of DNA-templated transcription"/>
    <property type="evidence" value="ECO:0007669"/>
    <property type="project" value="InterPro"/>
</dbReference>
<dbReference type="GO" id="GO:0005829">
    <property type="term" value="C:cytosol"/>
    <property type="evidence" value="ECO:0007669"/>
    <property type="project" value="TreeGrafter"/>
</dbReference>
<evidence type="ECO:0000313" key="11">
    <source>
        <dbReference type="Proteomes" id="UP000003195"/>
    </source>
</evidence>
<dbReference type="Gene3D" id="6.10.250.690">
    <property type="match status" value="1"/>
</dbReference>
<dbReference type="InterPro" id="IPR011006">
    <property type="entry name" value="CheY-like_superfamily"/>
</dbReference>
<dbReference type="HOGENOM" id="CLU_000445_30_4_9"/>
<keyword evidence="1 6" id="KW-0597">Phosphoprotein</keyword>
<accession>E2Z9B0</accession>
<dbReference type="InterPro" id="IPR039420">
    <property type="entry name" value="WalR-like"/>
</dbReference>
<evidence type="ECO:0000256" key="2">
    <source>
        <dbReference type="ARBA" id="ARBA00023012"/>
    </source>
</evidence>
<evidence type="ECO:0000256" key="6">
    <source>
        <dbReference type="PROSITE-ProRule" id="PRU00169"/>
    </source>
</evidence>
<evidence type="ECO:0000259" key="8">
    <source>
        <dbReference type="PROSITE" id="PS50110"/>
    </source>
</evidence>
<dbReference type="PROSITE" id="PS51755">
    <property type="entry name" value="OMPR_PHOB"/>
    <property type="match status" value="1"/>
</dbReference>
<feature type="DNA-binding region" description="OmpR/PhoB-type" evidence="7">
    <location>
        <begin position="129"/>
        <end position="227"/>
    </location>
</feature>
<keyword evidence="4 7" id="KW-0238">DNA-binding</keyword>
<dbReference type="InterPro" id="IPR036388">
    <property type="entry name" value="WH-like_DNA-bd_sf"/>
</dbReference>
<dbReference type="SMART" id="SM00448">
    <property type="entry name" value="REC"/>
    <property type="match status" value="1"/>
</dbReference>
<evidence type="ECO:0000259" key="9">
    <source>
        <dbReference type="PROSITE" id="PS51755"/>
    </source>
</evidence>
<dbReference type="Gene3D" id="1.10.10.10">
    <property type="entry name" value="Winged helix-like DNA-binding domain superfamily/Winged helix DNA-binding domain"/>
    <property type="match status" value="1"/>
</dbReference>
<evidence type="ECO:0000256" key="1">
    <source>
        <dbReference type="ARBA" id="ARBA00022553"/>
    </source>
</evidence>
<dbReference type="PROSITE" id="PS50110">
    <property type="entry name" value="RESPONSE_REGULATORY"/>
    <property type="match status" value="1"/>
</dbReference>
<evidence type="ECO:0000313" key="10">
    <source>
        <dbReference type="EMBL" id="EFQ05089.1"/>
    </source>
</evidence>
<evidence type="ECO:0000256" key="5">
    <source>
        <dbReference type="ARBA" id="ARBA00023163"/>
    </source>
</evidence>
<dbReference type="GO" id="GO:0032993">
    <property type="term" value="C:protein-DNA complex"/>
    <property type="evidence" value="ECO:0007669"/>
    <property type="project" value="TreeGrafter"/>
</dbReference>
<keyword evidence="5" id="KW-0804">Transcription</keyword>
<dbReference type="CDD" id="cd17574">
    <property type="entry name" value="REC_OmpR"/>
    <property type="match status" value="1"/>
</dbReference>
<proteinExistence type="predicted"/>
<sequence length="227" mass="26099">MKERQIFIIEGDAKTAAYIRQELATEHYDCTTDTLGLSALNKLAGNRFDLIVLDIRLLDISGLLLCKEIRKISAVPVLIISDCDDITTKVKAFEYGANDYLTKPFNCRELSARIHALLHSGKAVCNNFRRTLTLKDLLVDLDAHEVYIKERRISLTKKEFSLLTFLIHNKNIVLSRHSILEHVWGYDFFGTTNVVDVYIRYLRSKLCTDRHESYITTVRGVGYIVRE</sequence>
<keyword evidence="3" id="KW-0805">Transcription regulation</keyword>
<dbReference type="InterPro" id="IPR001867">
    <property type="entry name" value="OmpR/PhoB-type_DNA-bd"/>
</dbReference>
<dbReference type="GO" id="GO:0000156">
    <property type="term" value="F:phosphorelay response regulator activity"/>
    <property type="evidence" value="ECO:0007669"/>
    <property type="project" value="TreeGrafter"/>
</dbReference>
<evidence type="ECO:0000256" key="4">
    <source>
        <dbReference type="ARBA" id="ARBA00023125"/>
    </source>
</evidence>
<dbReference type="CDD" id="cd00383">
    <property type="entry name" value="trans_reg_C"/>
    <property type="match status" value="1"/>
</dbReference>
<comment type="caution">
    <text evidence="10">The sequence shown here is derived from an EMBL/GenBank/DDBJ whole genome shotgun (WGS) entry which is preliminary data.</text>
</comment>
<dbReference type="InterPro" id="IPR001789">
    <property type="entry name" value="Sig_transdc_resp-reg_receiver"/>
</dbReference>
<feature type="modified residue" description="4-aspartylphosphate" evidence="6">
    <location>
        <position position="54"/>
    </location>
</feature>
<evidence type="ECO:0000256" key="7">
    <source>
        <dbReference type="PROSITE-ProRule" id="PRU01091"/>
    </source>
</evidence>